<evidence type="ECO:0000313" key="3">
    <source>
        <dbReference type="Proteomes" id="UP000323994"/>
    </source>
</evidence>
<dbReference type="EMBL" id="VBSN01000010">
    <property type="protein sequence ID" value="KAA6441628.1"/>
    <property type="molecule type" value="Genomic_DNA"/>
</dbReference>
<proteinExistence type="predicted"/>
<evidence type="ECO:0000256" key="1">
    <source>
        <dbReference type="SAM" id="Phobius"/>
    </source>
</evidence>
<dbReference type="Proteomes" id="UP000323994">
    <property type="component" value="Unassembled WGS sequence"/>
</dbReference>
<organism evidence="2 3">
    <name type="scientific">Dyadobacter flavalbus</name>
    <dbReference type="NCBI Taxonomy" id="2579942"/>
    <lineage>
        <taxon>Bacteria</taxon>
        <taxon>Pseudomonadati</taxon>
        <taxon>Bacteroidota</taxon>
        <taxon>Cytophagia</taxon>
        <taxon>Cytophagales</taxon>
        <taxon>Spirosomataceae</taxon>
        <taxon>Dyadobacter</taxon>
    </lineage>
</organism>
<keyword evidence="1" id="KW-0812">Transmembrane</keyword>
<dbReference type="RefSeq" id="WP_139010288.1">
    <property type="nucleotide sequence ID" value="NZ_VBSN01000010.1"/>
</dbReference>
<keyword evidence="3" id="KW-1185">Reference proteome</keyword>
<comment type="caution">
    <text evidence="2">The sequence shown here is derived from an EMBL/GenBank/DDBJ whole genome shotgun (WGS) entry which is preliminary data.</text>
</comment>
<keyword evidence="1" id="KW-1133">Transmembrane helix</keyword>
<keyword evidence="1" id="KW-0472">Membrane</keyword>
<dbReference type="OrthoDB" id="952577at2"/>
<evidence type="ECO:0008006" key="4">
    <source>
        <dbReference type="Google" id="ProtNLM"/>
    </source>
</evidence>
<accession>A0A5M8R269</accession>
<dbReference type="AlphaFoldDB" id="A0A5M8R269"/>
<feature type="transmembrane region" description="Helical" evidence="1">
    <location>
        <begin position="117"/>
        <end position="137"/>
    </location>
</feature>
<protein>
    <recommendedName>
        <fullName evidence="4">Anti-sigma factor</fullName>
    </recommendedName>
</protein>
<evidence type="ECO:0000313" key="2">
    <source>
        <dbReference type="EMBL" id="KAA6441628.1"/>
    </source>
</evidence>
<name>A0A5M8R269_9BACT</name>
<gene>
    <name evidence="2" type="ORF">FEM33_01160</name>
</gene>
<reference evidence="2 3" key="1">
    <citation type="submission" date="2019-05" db="EMBL/GenBank/DDBJ databases">
        <authorList>
            <person name="Qu J.-H."/>
        </authorList>
    </citation>
    <scope>NUCLEOTIDE SEQUENCE [LARGE SCALE GENOMIC DNA]</scope>
    <source>
        <strain evidence="2 3">NS28</strain>
    </source>
</reference>
<sequence length="157" mass="18407">MNTQDLIKSGILESYLLGLASREEQELVQQKMLDDPELAAYVTHLENDVLSYFDANAVSPPQDVREIVHLRSRKGNAQKRKHVFNRIPKEENYNKGPYLEVEVSDTYIKVHKYWRPAFIIVFILSKIFLIAGLYYYFKSSGQEQEILRLKTQIQQQK</sequence>